<gene>
    <name evidence="10" type="primary">cyoE</name>
    <name evidence="9" type="synonym">ctaB</name>
    <name evidence="10" type="ORF">ACFO3P_17030</name>
</gene>
<dbReference type="InterPro" id="IPR030470">
    <property type="entry name" value="UbiA_prenylTrfase_CS"/>
</dbReference>
<dbReference type="Pfam" id="PF01040">
    <property type="entry name" value="UbiA"/>
    <property type="match status" value="1"/>
</dbReference>
<dbReference type="InterPro" id="IPR000537">
    <property type="entry name" value="UbiA_prenyltransferase"/>
</dbReference>
<name>A0ABV9K1T2_9BACI</name>
<dbReference type="EMBL" id="JBHSFT010000045">
    <property type="protein sequence ID" value="MFC4663883.1"/>
    <property type="molecule type" value="Genomic_DNA"/>
</dbReference>
<dbReference type="InterPro" id="IPR044878">
    <property type="entry name" value="UbiA_sf"/>
</dbReference>
<accession>A0ABV9K1T2</accession>
<feature type="transmembrane region" description="Helical" evidence="9">
    <location>
        <begin position="93"/>
        <end position="116"/>
    </location>
</feature>
<keyword evidence="5 9" id="KW-1133">Transmembrane helix</keyword>
<dbReference type="RefSeq" id="WP_289585074.1">
    <property type="nucleotide sequence ID" value="NZ_JBHSFT010000045.1"/>
</dbReference>
<comment type="subunit">
    <text evidence="9">Interacts with CtaA.</text>
</comment>
<feature type="transmembrane region" description="Helical" evidence="9">
    <location>
        <begin position="241"/>
        <end position="261"/>
    </location>
</feature>
<evidence type="ECO:0000256" key="9">
    <source>
        <dbReference type="HAMAP-Rule" id="MF_00154"/>
    </source>
</evidence>
<protein>
    <recommendedName>
        <fullName evidence="9">Protoheme IX farnesyltransferase</fullName>
        <ecNumber evidence="9">2.5.1.141</ecNumber>
    </recommendedName>
    <alternativeName>
        <fullName evidence="9">Heme B farnesyltransferase</fullName>
    </alternativeName>
    <alternativeName>
        <fullName evidence="9">Heme O synthase</fullName>
    </alternativeName>
</protein>
<feature type="transmembrane region" description="Helical" evidence="9">
    <location>
        <begin position="21"/>
        <end position="41"/>
    </location>
</feature>
<keyword evidence="3 9" id="KW-0808">Transferase</keyword>
<keyword evidence="2 9" id="KW-1003">Cell membrane</keyword>
<evidence type="ECO:0000256" key="4">
    <source>
        <dbReference type="ARBA" id="ARBA00022692"/>
    </source>
</evidence>
<dbReference type="NCBIfam" id="TIGR01473">
    <property type="entry name" value="cyoE_ctaB"/>
    <property type="match status" value="1"/>
</dbReference>
<evidence type="ECO:0000256" key="5">
    <source>
        <dbReference type="ARBA" id="ARBA00022989"/>
    </source>
</evidence>
<evidence type="ECO:0000256" key="7">
    <source>
        <dbReference type="ARBA" id="ARBA00023136"/>
    </source>
</evidence>
<dbReference type="CDD" id="cd13957">
    <property type="entry name" value="PT_UbiA_Cox10"/>
    <property type="match status" value="1"/>
</dbReference>
<evidence type="ECO:0000313" key="11">
    <source>
        <dbReference type="Proteomes" id="UP001595988"/>
    </source>
</evidence>
<dbReference type="EC" id="2.5.1.141" evidence="9"/>
<comment type="caution">
    <text evidence="10">The sequence shown here is derived from an EMBL/GenBank/DDBJ whole genome shotgun (WGS) entry which is preliminary data.</text>
</comment>
<evidence type="ECO:0000256" key="8">
    <source>
        <dbReference type="ARBA" id="ARBA00047690"/>
    </source>
</evidence>
<comment type="similarity">
    <text evidence="9">Belongs to the UbiA prenyltransferase family. Protoheme IX farnesyltransferase subfamily.</text>
</comment>
<keyword evidence="11" id="KW-1185">Reference proteome</keyword>
<feature type="transmembrane region" description="Helical" evidence="9">
    <location>
        <begin position="145"/>
        <end position="165"/>
    </location>
</feature>
<dbReference type="PANTHER" id="PTHR43448:SF2">
    <property type="entry name" value="PROTOHEME IX FARNESYLTRANSFERASE, MITOCHONDRIAL"/>
    <property type="match status" value="1"/>
</dbReference>
<evidence type="ECO:0000313" key="10">
    <source>
        <dbReference type="EMBL" id="MFC4663883.1"/>
    </source>
</evidence>
<keyword evidence="6 9" id="KW-0350">Heme biosynthesis</keyword>
<feature type="transmembrane region" description="Helical" evidence="9">
    <location>
        <begin position="273"/>
        <end position="292"/>
    </location>
</feature>
<keyword evidence="4 9" id="KW-0812">Transmembrane</keyword>
<keyword evidence="7 9" id="KW-0472">Membrane</keyword>
<dbReference type="GO" id="GO:0008495">
    <property type="term" value="F:protoheme IX farnesyltransferase activity"/>
    <property type="evidence" value="ECO:0007669"/>
    <property type="project" value="UniProtKB-EC"/>
</dbReference>
<evidence type="ECO:0000256" key="2">
    <source>
        <dbReference type="ARBA" id="ARBA00022475"/>
    </source>
</evidence>
<dbReference type="HAMAP" id="MF_00154">
    <property type="entry name" value="CyoE_CtaB"/>
    <property type="match status" value="1"/>
</dbReference>
<dbReference type="InterPro" id="IPR006369">
    <property type="entry name" value="Protohaem_IX_farnesylTrfase"/>
</dbReference>
<feature type="transmembrane region" description="Helical" evidence="9">
    <location>
        <begin position="122"/>
        <end position="138"/>
    </location>
</feature>
<comment type="subcellular location">
    <subcellularLocation>
        <location evidence="9">Cell membrane</location>
        <topology evidence="9">Multi-pass membrane protein</topology>
    </subcellularLocation>
    <subcellularLocation>
        <location evidence="1">Membrane</location>
        <topology evidence="1">Multi-pass membrane protein</topology>
    </subcellularLocation>
</comment>
<reference evidence="11" key="1">
    <citation type="journal article" date="2019" name="Int. J. Syst. Evol. Microbiol.">
        <title>The Global Catalogue of Microorganisms (GCM) 10K type strain sequencing project: providing services to taxonomists for standard genome sequencing and annotation.</title>
        <authorList>
            <consortium name="The Broad Institute Genomics Platform"/>
            <consortium name="The Broad Institute Genome Sequencing Center for Infectious Disease"/>
            <person name="Wu L."/>
            <person name="Ma J."/>
        </authorList>
    </citation>
    <scope>NUCLEOTIDE SEQUENCE [LARGE SCALE GENOMIC DNA]</scope>
    <source>
        <strain evidence="11">CCUG 37257</strain>
    </source>
</reference>
<organism evidence="10 11">
    <name type="scientific">Oceanobacillus aidingensis</name>
    <dbReference type="NCBI Taxonomy" id="645964"/>
    <lineage>
        <taxon>Bacteria</taxon>
        <taxon>Bacillati</taxon>
        <taxon>Bacillota</taxon>
        <taxon>Bacilli</taxon>
        <taxon>Bacillales</taxon>
        <taxon>Bacillaceae</taxon>
        <taxon>Oceanobacillus</taxon>
    </lineage>
</organism>
<dbReference type="PROSITE" id="PS00943">
    <property type="entry name" value="UBIA"/>
    <property type="match status" value="1"/>
</dbReference>
<sequence length="293" mass="33402">MERKKQSDFLNDIKLLIKFNVLAANVLPVITGFVLAIYITNARFYNYWFLFILALIGSTFVMAGALIINNWFDADIDSKMERTKKRPTVTGHFTDKQVLTLGIGTTALGFILLLAVNLETTLYAFIGWFTYVVLYTMWSKRKYTLNTIIGSISGAVTPLIGWAVVDSAVHPVPLTIFLLLFIWQIPHTFAIAIKRSEEYRAAGVPMLPVVYGFEMTKRQMLVYVTCLLPLPFLIAQLGVLFIVIAAILNVSWIILALAGFWMKDVRKWAQWNFLYSVNYLMIIFMLLILVTLF</sequence>
<feature type="transmembrane region" description="Helical" evidence="9">
    <location>
        <begin position="171"/>
        <end position="193"/>
    </location>
</feature>
<evidence type="ECO:0000256" key="3">
    <source>
        <dbReference type="ARBA" id="ARBA00022679"/>
    </source>
</evidence>
<feature type="transmembrane region" description="Helical" evidence="9">
    <location>
        <begin position="47"/>
        <end position="72"/>
    </location>
</feature>
<comment type="function">
    <text evidence="9">Converts heme B (protoheme IX) to heme O by substitution of the vinyl group on carbon 2 of heme B porphyrin ring with a hydroxyethyl farnesyl side group.</text>
</comment>
<comment type="pathway">
    <text evidence="9">Porphyrin-containing compound metabolism; heme O biosynthesis; heme O from protoheme: step 1/1.</text>
</comment>
<dbReference type="Gene3D" id="1.10.357.140">
    <property type="entry name" value="UbiA prenyltransferase"/>
    <property type="match status" value="1"/>
</dbReference>
<evidence type="ECO:0000256" key="1">
    <source>
        <dbReference type="ARBA" id="ARBA00004141"/>
    </source>
</evidence>
<feature type="transmembrane region" description="Helical" evidence="9">
    <location>
        <begin position="220"/>
        <end position="235"/>
    </location>
</feature>
<dbReference type="Proteomes" id="UP001595988">
    <property type="component" value="Unassembled WGS sequence"/>
</dbReference>
<comment type="miscellaneous">
    <text evidence="9">Carbon 2 of the heme B porphyrin ring is defined according to the Fischer nomenclature.</text>
</comment>
<comment type="catalytic activity">
    <reaction evidence="8 9">
        <text>heme b + (2E,6E)-farnesyl diphosphate + H2O = Fe(II)-heme o + diphosphate</text>
        <dbReference type="Rhea" id="RHEA:28070"/>
        <dbReference type="ChEBI" id="CHEBI:15377"/>
        <dbReference type="ChEBI" id="CHEBI:33019"/>
        <dbReference type="ChEBI" id="CHEBI:60344"/>
        <dbReference type="ChEBI" id="CHEBI:60530"/>
        <dbReference type="ChEBI" id="CHEBI:175763"/>
        <dbReference type="EC" id="2.5.1.141"/>
    </reaction>
</comment>
<proteinExistence type="inferred from homology"/>
<dbReference type="PANTHER" id="PTHR43448">
    <property type="entry name" value="PROTOHEME IX FARNESYLTRANSFERASE, MITOCHONDRIAL"/>
    <property type="match status" value="1"/>
</dbReference>
<evidence type="ECO:0000256" key="6">
    <source>
        <dbReference type="ARBA" id="ARBA00023133"/>
    </source>
</evidence>